<dbReference type="InterPro" id="IPR013766">
    <property type="entry name" value="Thioredoxin_domain"/>
</dbReference>
<name>A0A0M2GK71_9ACTN</name>
<evidence type="ECO:0000256" key="3">
    <source>
        <dbReference type="ARBA" id="ARBA00022968"/>
    </source>
</evidence>
<protein>
    <submittedName>
        <fullName evidence="9">Redoxin domain-containing protein</fullName>
    </submittedName>
</protein>
<dbReference type="PANTHER" id="PTHR42852">
    <property type="entry name" value="THIOL:DISULFIDE INTERCHANGE PROTEIN DSBE"/>
    <property type="match status" value="1"/>
</dbReference>
<reference evidence="10" key="1">
    <citation type="submission" date="2015-02" db="EMBL/GenBank/DDBJ databases">
        <authorList>
            <person name="Ju K.-S."/>
            <person name="Doroghazi J.R."/>
            <person name="Metcalf W."/>
        </authorList>
    </citation>
    <scope>NUCLEOTIDE SEQUENCE [LARGE SCALE GENOMIC DNA]</scope>
    <source>
        <strain evidence="10">NRRL B-16380</strain>
    </source>
</reference>
<accession>A0A0M2GK71</accession>
<sequence>MSAASRAPLRSDRTTRAAERTRRVRRSAALTAALAATALLVSACGSGGTSGGGGNTNFVTGTDGVATVAQGKRTPAPDLSGKTIAGKTLDVADYKGKVVVLNVWGSWCNPCRAEAKYFAKVSKAYAGKGVQFVGINTRDTSTGAALAFEKDWGITYPSLYDPTGKLLLRFKKGTLNPQAIPSTLILDRDGKVAARSLSALSEERLLKMLKPVVAEK</sequence>
<dbReference type="Proteomes" id="UP000034786">
    <property type="component" value="Unassembled WGS sequence"/>
</dbReference>
<evidence type="ECO:0000256" key="7">
    <source>
        <dbReference type="SAM" id="SignalP"/>
    </source>
</evidence>
<dbReference type="CDD" id="cd02966">
    <property type="entry name" value="TlpA_like_family"/>
    <property type="match status" value="1"/>
</dbReference>
<keyword evidence="5" id="KW-0676">Redox-active center</keyword>
<comment type="caution">
    <text evidence="9">The sequence shown here is derived from an EMBL/GenBank/DDBJ whole genome shotgun (WGS) entry which is preliminary data.</text>
</comment>
<feature type="region of interest" description="Disordered" evidence="6">
    <location>
        <begin position="1"/>
        <end position="23"/>
    </location>
</feature>
<dbReference type="Pfam" id="PF08534">
    <property type="entry name" value="Redoxin"/>
    <property type="match status" value="1"/>
</dbReference>
<dbReference type="Gene3D" id="3.40.30.10">
    <property type="entry name" value="Glutaredoxin"/>
    <property type="match status" value="1"/>
</dbReference>
<organism evidence="9 10">
    <name type="scientific">Streptomyces variegatus</name>
    <dbReference type="NCBI Taxonomy" id="284040"/>
    <lineage>
        <taxon>Bacteria</taxon>
        <taxon>Bacillati</taxon>
        <taxon>Actinomycetota</taxon>
        <taxon>Actinomycetes</taxon>
        <taxon>Kitasatosporales</taxon>
        <taxon>Streptomycetaceae</taxon>
        <taxon>Streptomyces</taxon>
    </lineage>
</organism>
<dbReference type="InterPro" id="IPR036249">
    <property type="entry name" value="Thioredoxin-like_sf"/>
</dbReference>
<dbReference type="EMBL" id="JYJH01000029">
    <property type="protein sequence ID" value="KJK35531.1"/>
    <property type="molecule type" value="Genomic_DNA"/>
</dbReference>
<feature type="domain" description="Thioredoxin" evidence="8">
    <location>
        <begin position="70"/>
        <end position="214"/>
    </location>
</feature>
<comment type="subcellular location">
    <subcellularLocation>
        <location evidence="1">Cell envelope</location>
    </subcellularLocation>
</comment>
<keyword evidence="3" id="KW-0735">Signal-anchor</keyword>
<evidence type="ECO:0000313" key="9">
    <source>
        <dbReference type="EMBL" id="KJK35531.1"/>
    </source>
</evidence>
<evidence type="ECO:0000256" key="6">
    <source>
        <dbReference type="SAM" id="MobiDB-lite"/>
    </source>
</evidence>
<feature type="chain" id="PRO_5005633275" evidence="7">
    <location>
        <begin position="44"/>
        <end position="216"/>
    </location>
</feature>
<dbReference type="SUPFAM" id="SSF52833">
    <property type="entry name" value="Thioredoxin-like"/>
    <property type="match status" value="1"/>
</dbReference>
<keyword evidence="2" id="KW-0201">Cytochrome c-type biogenesis</keyword>
<evidence type="ECO:0000313" key="10">
    <source>
        <dbReference type="Proteomes" id="UP000034786"/>
    </source>
</evidence>
<keyword evidence="7" id="KW-0732">Signal</keyword>
<evidence type="ECO:0000256" key="5">
    <source>
        <dbReference type="ARBA" id="ARBA00023284"/>
    </source>
</evidence>
<keyword evidence="4" id="KW-1015">Disulfide bond</keyword>
<evidence type="ECO:0000256" key="2">
    <source>
        <dbReference type="ARBA" id="ARBA00022748"/>
    </source>
</evidence>
<dbReference type="GO" id="GO:0030313">
    <property type="term" value="C:cell envelope"/>
    <property type="evidence" value="ECO:0007669"/>
    <property type="project" value="UniProtKB-SubCell"/>
</dbReference>
<dbReference type="STRING" id="284040.UK15_30750"/>
<keyword evidence="3" id="KW-0812">Transmembrane</keyword>
<dbReference type="GO" id="GO:0016491">
    <property type="term" value="F:oxidoreductase activity"/>
    <property type="evidence" value="ECO:0007669"/>
    <property type="project" value="InterPro"/>
</dbReference>
<feature type="compositionally biased region" description="Basic and acidic residues" evidence="6">
    <location>
        <begin position="9"/>
        <end position="21"/>
    </location>
</feature>
<evidence type="ECO:0000256" key="4">
    <source>
        <dbReference type="ARBA" id="ARBA00023157"/>
    </source>
</evidence>
<gene>
    <name evidence="9" type="ORF">UK15_30750</name>
</gene>
<dbReference type="PATRIC" id="fig|284040.3.peg.4551"/>
<proteinExistence type="predicted"/>
<evidence type="ECO:0000259" key="8">
    <source>
        <dbReference type="PROSITE" id="PS51352"/>
    </source>
</evidence>
<dbReference type="PROSITE" id="PS51352">
    <property type="entry name" value="THIOREDOXIN_2"/>
    <property type="match status" value="1"/>
</dbReference>
<dbReference type="GO" id="GO:0017004">
    <property type="term" value="P:cytochrome complex assembly"/>
    <property type="evidence" value="ECO:0007669"/>
    <property type="project" value="UniProtKB-KW"/>
</dbReference>
<dbReference type="InterPro" id="IPR050553">
    <property type="entry name" value="Thioredoxin_ResA/DsbE_sf"/>
</dbReference>
<keyword evidence="10" id="KW-1185">Reference proteome</keyword>
<dbReference type="InterPro" id="IPR013740">
    <property type="entry name" value="Redoxin"/>
</dbReference>
<dbReference type="AlphaFoldDB" id="A0A0M2GK71"/>
<feature type="signal peptide" evidence="7">
    <location>
        <begin position="1"/>
        <end position="43"/>
    </location>
</feature>
<dbReference type="RefSeq" id="WP_031140973.1">
    <property type="nucleotide sequence ID" value="NZ_JBMVBE010000002.1"/>
</dbReference>
<evidence type="ECO:0000256" key="1">
    <source>
        <dbReference type="ARBA" id="ARBA00004196"/>
    </source>
</evidence>
<dbReference type="PANTHER" id="PTHR42852:SF6">
    <property type="entry name" value="THIOL:DISULFIDE INTERCHANGE PROTEIN DSBE"/>
    <property type="match status" value="1"/>
</dbReference>